<dbReference type="PRINTS" id="PR00457">
    <property type="entry name" value="ANPEROXIDASE"/>
</dbReference>
<feature type="binding site" description="axial binding residue" evidence="2">
    <location>
        <position position="382"/>
    </location>
    <ligand>
        <name>heme b</name>
        <dbReference type="ChEBI" id="CHEBI:60344"/>
    </ligand>
    <ligandPart>
        <name>Fe</name>
        <dbReference type="ChEBI" id="CHEBI:18248"/>
    </ligandPart>
</feature>
<dbReference type="GO" id="GO:0004601">
    <property type="term" value="F:peroxidase activity"/>
    <property type="evidence" value="ECO:0007669"/>
    <property type="project" value="UniProtKB-KW"/>
</dbReference>
<evidence type="ECO:0000256" key="1">
    <source>
        <dbReference type="ARBA" id="ARBA00022559"/>
    </source>
</evidence>
<dbReference type="GO" id="GO:0046872">
    <property type="term" value="F:metal ion binding"/>
    <property type="evidence" value="ECO:0007669"/>
    <property type="project" value="UniProtKB-KW"/>
</dbReference>
<evidence type="ECO:0000256" key="3">
    <source>
        <dbReference type="SAM" id="SignalP"/>
    </source>
</evidence>
<dbReference type="InterPro" id="IPR019791">
    <property type="entry name" value="Haem_peroxidase_animal"/>
</dbReference>
<gene>
    <name evidence="4" type="ORF">EEDITHA_LOCUS21017</name>
</gene>
<evidence type="ECO:0000313" key="5">
    <source>
        <dbReference type="Proteomes" id="UP001153954"/>
    </source>
</evidence>
<evidence type="ECO:0008006" key="6">
    <source>
        <dbReference type="Google" id="ProtNLM"/>
    </source>
</evidence>
<reference evidence="4" key="1">
    <citation type="submission" date="2022-03" db="EMBL/GenBank/DDBJ databases">
        <authorList>
            <person name="Tunstrom K."/>
        </authorList>
    </citation>
    <scope>NUCLEOTIDE SEQUENCE</scope>
</reference>
<name>A0AAU9V9T5_EUPED</name>
<dbReference type="PANTHER" id="PTHR11475:SF86">
    <property type="entry name" value="PEROXIDASE"/>
    <property type="match status" value="1"/>
</dbReference>
<feature type="signal peptide" evidence="3">
    <location>
        <begin position="1"/>
        <end position="15"/>
    </location>
</feature>
<evidence type="ECO:0000313" key="4">
    <source>
        <dbReference type="EMBL" id="CAH2106942.1"/>
    </source>
</evidence>
<organism evidence="4 5">
    <name type="scientific">Euphydryas editha</name>
    <name type="common">Edith's checkerspot</name>
    <dbReference type="NCBI Taxonomy" id="104508"/>
    <lineage>
        <taxon>Eukaryota</taxon>
        <taxon>Metazoa</taxon>
        <taxon>Ecdysozoa</taxon>
        <taxon>Arthropoda</taxon>
        <taxon>Hexapoda</taxon>
        <taxon>Insecta</taxon>
        <taxon>Pterygota</taxon>
        <taxon>Neoptera</taxon>
        <taxon>Endopterygota</taxon>
        <taxon>Lepidoptera</taxon>
        <taxon>Glossata</taxon>
        <taxon>Ditrysia</taxon>
        <taxon>Papilionoidea</taxon>
        <taxon>Nymphalidae</taxon>
        <taxon>Nymphalinae</taxon>
        <taxon>Euphydryas</taxon>
    </lineage>
</organism>
<sequence length="631" mass="72650">MYYYLLISLVSRACAQSVFYESYSGNVLSNEEVKVHLKKNTTFWCINEVLPCNPYEGRRLDGTCNNLKYPTRGAPHTPQYRLLPPEYDKDFEPKTAKSGEPLPLSRSVRTTVLAEGRVPDSRFTQLLTYFWVYVIGDVLSVHDTVNYIRWKPYCCQERGKTDKACIPNIIPDDDPVHRFSSVRCMNLTRPESFQSIGCLKNDTVPERIVTSTPIFDLSQIYGMSLKITNEKARLLKKGMLKFEMENGKLWPPSTKTPVNLCLLNQMPYEKRCHDTPDAGANSVLGPNLFVIWTWRLHNRIATILSELNPCWDDDRLFFTTRDIVIAITMQIYFYEMSPALMGFDNLVREGVISPYKEFRDIYDENILPQVSLEFPAVQRWAHTIQEGKLKMYDANGNYLKEHRIVNITLRTGYLVDNLEYITQGAFRQPAAKVDYIIDPDVSETGLGPHQLAADLATSDLTKNRYFGFAPYIKYRKLCSGKTYSTFEDLLDVIDPQRIELLKEKYKSVEDIDLMAGIWAEKLVKGGSVPVTLYCVVVEQMLRTVISDRHWYERPNRPNAFSLEQLLEIRKASVAQFMCAVGDTVTEIQPHAFFLAGKGNEMRSCKQIQKINLWPWKDFSCNTKQDNINCDI</sequence>
<keyword evidence="2" id="KW-0349">Heme</keyword>
<dbReference type="PROSITE" id="PS50292">
    <property type="entry name" value="PEROXIDASE_3"/>
    <property type="match status" value="1"/>
</dbReference>
<dbReference type="Proteomes" id="UP001153954">
    <property type="component" value="Unassembled WGS sequence"/>
</dbReference>
<keyword evidence="1" id="KW-0560">Oxidoreductase</keyword>
<dbReference type="Gene3D" id="1.10.640.10">
    <property type="entry name" value="Haem peroxidase domain superfamily, animal type"/>
    <property type="match status" value="1"/>
</dbReference>
<dbReference type="EMBL" id="CAKOGL010000030">
    <property type="protein sequence ID" value="CAH2106942.1"/>
    <property type="molecule type" value="Genomic_DNA"/>
</dbReference>
<proteinExistence type="predicted"/>
<dbReference type="Pfam" id="PF03098">
    <property type="entry name" value="An_peroxidase"/>
    <property type="match status" value="1"/>
</dbReference>
<dbReference type="GO" id="GO:0006979">
    <property type="term" value="P:response to oxidative stress"/>
    <property type="evidence" value="ECO:0007669"/>
    <property type="project" value="InterPro"/>
</dbReference>
<dbReference type="GO" id="GO:0020037">
    <property type="term" value="F:heme binding"/>
    <property type="evidence" value="ECO:0007669"/>
    <property type="project" value="InterPro"/>
</dbReference>
<protein>
    <recommendedName>
        <fullName evidence="6">Peroxidase</fullName>
    </recommendedName>
</protein>
<comment type="caution">
    <text evidence="4">The sequence shown here is derived from an EMBL/GenBank/DDBJ whole genome shotgun (WGS) entry which is preliminary data.</text>
</comment>
<dbReference type="SUPFAM" id="SSF48113">
    <property type="entry name" value="Heme-dependent peroxidases"/>
    <property type="match status" value="1"/>
</dbReference>
<keyword evidence="2" id="KW-0479">Metal-binding</keyword>
<dbReference type="PANTHER" id="PTHR11475">
    <property type="entry name" value="OXIDASE/PEROXIDASE"/>
    <property type="match status" value="1"/>
</dbReference>
<dbReference type="InterPro" id="IPR010255">
    <property type="entry name" value="Haem_peroxidase_sf"/>
</dbReference>
<keyword evidence="2" id="KW-0408">Iron</keyword>
<dbReference type="AlphaFoldDB" id="A0AAU9V9T5"/>
<evidence type="ECO:0000256" key="2">
    <source>
        <dbReference type="PIRSR" id="PIRSR619791-2"/>
    </source>
</evidence>
<accession>A0AAU9V9T5</accession>
<keyword evidence="1" id="KW-0575">Peroxidase</keyword>
<keyword evidence="5" id="KW-1185">Reference proteome</keyword>
<feature type="chain" id="PRO_5043762449" description="Peroxidase" evidence="3">
    <location>
        <begin position="16"/>
        <end position="631"/>
    </location>
</feature>
<dbReference type="InterPro" id="IPR037120">
    <property type="entry name" value="Haem_peroxidase_sf_animal"/>
</dbReference>
<keyword evidence="3" id="KW-0732">Signal</keyword>